<dbReference type="Proteomes" id="UP000651482">
    <property type="component" value="Unassembled WGS sequence"/>
</dbReference>
<evidence type="ECO:0000259" key="15">
    <source>
        <dbReference type="PROSITE" id="PS50109"/>
    </source>
</evidence>
<evidence type="ECO:0000256" key="8">
    <source>
        <dbReference type="ARBA" id="ARBA00022741"/>
    </source>
</evidence>
<keyword evidence="10" id="KW-0067">ATP-binding</keyword>
<evidence type="ECO:0000313" key="16">
    <source>
        <dbReference type="EMBL" id="MBC8533126.1"/>
    </source>
</evidence>
<feature type="domain" description="Histidine kinase" evidence="15">
    <location>
        <begin position="442"/>
        <end position="639"/>
    </location>
</feature>
<feature type="transmembrane region" description="Helical" evidence="14">
    <location>
        <begin position="264"/>
        <end position="288"/>
    </location>
</feature>
<dbReference type="SMART" id="SM00388">
    <property type="entry name" value="HisKA"/>
    <property type="match status" value="1"/>
</dbReference>
<keyword evidence="13 14" id="KW-0472">Membrane</keyword>
<feature type="transmembrane region" description="Helical" evidence="14">
    <location>
        <begin position="12"/>
        <end position="36"/>
    </location>
</feature>
<keyword evidence="11 14" id="KW-1133">Transmembrane helix</keyword>
<dbReference type="InterPro" id="IPR036097">
    <property type="entry name" value="HisK_dim/P_sf"/>
</dbReference>
<dbReference type="Gene3D" id="1.10.287.130">
    <property type="match status" value="1"/>
</dbReference>
<dbReference type="SUPFAM" id="SSF47384">
    <property type="entry name" value="Homodimeric domain of signal transducing histidine kinase"/>
    <property type="match status" value="1"/>
</dbReference>
<dbReference type="InterPro" id="IPR003594">
    <property type="entry name" value="HATPase_dom"/>
</dbReference>
<comment type="caution">
    <text evidence="16">The sequence shown here is derived from an EMBL/GenBank/DDBJ whole genome shotgun (WGS) entry which is preliminary data.</text>
</comment>
<feature type="transmembrane region" description="Helical" evidence="14">
    <location>
        <begin position="328"/>
        <end position="350"/>
    </location>
</feature>
<evidence type="ECO:0000256" key="3">
    <source>
        <dbReference type="ARBA" id="ARBA00012438"/>
    </source>
</evidence>
<dbReference type="AlphaFoldDB" id="A0A926D8C8"/>
<keyword evidence="17" id="KW-1185">Reference proteome</keyword>
<keyword evidence="9 16" id="KW-0418">Kinase</keyword>
<dbReference type="InterPro" id="IPR003661">
    <property type="entry name" value="HisK_dim/P_dom"/>
</dbReference>
<accession>A0A926D8C8</accession>
<name>A0A926D8C8_9FIRM</name>
<comment type="subcellular location">
    <subcellularLocation>
        <location evidence="2">Cell membrane</location>
        <topology evidence="2">Multi-pass membrane protein</topology>
    </subcellularLocation>
</comment>
<evidence type="ECO:0000256" key="14">
    <source>
        <dbReference type="SAM" id="Phobius"/>
    </source>
</evidence>
<evidence type="ECO:0000256" key="4">
    <source>
        <dbReference type="ARBA" id="ARBA00022475"/>
    </source>
</evidence>
<evidence type="ECO:0000256" key="5">
    <source>
        <dbReference type="ARBA" id="ARBA00022553"/>
    </source>
</evidence>
<evidence type="ECO:0000256" key="12">
    <source>
        <dbReference type="ARBA" id="ARBA00023012"/>
    </source>
</evidence>
<protein>
    <recommendedName>
        <fullName evidence="3">histidine kinase</fullName>
        <ecNumber evidence="3">2.7.13.3</ecNumber>
    </recommendedName>
</protein>
<dbReference type="Pfam" id="PF00512">
    <property type="entry name" value="HisKA"/>
    <property type="match status" value="1"/>
</dbReference>
<feature type="transmembrane region" description="Helical" evidence="14">
    <location>
        <begin position="179"/>
        <end position="203"/>
    </location>
</feature>
<dbReference type="CDD" id="cd00082">
    <property type="entry name" value="HisKA"/>
    <property type="match status" value="1"/>
</dbReference>
<feature type="transmembrane region" description="Helical" evidence="14">
    <location>
        <begin position="356"/>
        <end position="374"/>
    </location>
</feature>
<keyword evidence="5" id="KW-0597">Phosphoprotein</keyword>
<proteinExistence type="predicted"/>
<dbReference type="RefSeq" id="WP_249318477.1">
    <property type="nucleotide sequence ID" value="NZ_JACRSN010000004.1"/>
</dbReference>
<evidence type="ECO:0000256" key="6">
    <source>
        <dbReference type="ARBA" id="ARBA00022679"/>
    </source>
</evidence>
<sequence>MKAISCRMPVKIAAFFLLSVSLAFCVLGGLGISLLAEAGYYDADPPSFYDSTFCETVTEEYANEVFNTYMAFSQTDTDASSQFQIEQLKKKFSSENTNFFFILQNGSGNILFSNYDDRLEYGSNISYHMDYDSVSYSNHSNNLLLSSAVIHCFVRDPISANDDYAEALHLFNLLFSVRYTLIVLTVLQLPLILFGLTLLLCGAGYTPHQDAAVLSGFHRIPFDLYVLLLAIPVVLCFGMFFSIYDRFFCDGISYQSLPFSYVSLVLWIFLGLLVIAMCVDALLATIVVRVRVGNFWNNTVLAHLLRLICRLLREIGRGFRSVFRNLPIVWKPVLGFLAFVLLGMLFTVWFRYNWSIIALLCWILLYVAAFILVLRSAVQLSQLKKGGEKLAQGDLDYKTDTRHMFWEFQKHGENLNRISLGMARAVEEQIKSERLKAELITNVSHDIKTPLTSIINYVDLLQKEDLGNETAQEYVRVLDRQAVQLKKLTEDLVEASKASTGNIAVHPARTNVVELLGQSVGEYEERFEKAHLTPIITATAPDIPILADGRLLWRVFDNLLGNIIKYSQADTRVYLSVTERDNVVSVVFKNISRDSLNIPTDELMERFVRGDSARTSEGSGLGLSIAQSLTELQGGRFALAIDGDLFKAIVSFDRLLISPDT</sequence>
<dbReference type="SMART" id="SM00387">
    <property type="entry name" value="HATPase_c"/>
    <property type="match status" value="1"/>
</dbReference>
<keyword evidence="4" id="KW-1003">Cell membrane</keyword>
<evidence type="ECO:0000256" key="1">
    <source>
        <dbReference type="ARBA" id="ARBA00000085"/>
    </source>
</evidence>
<evidence type="ECO:0000256" key="2">
    <source>
        <dbReference type="ARBA" id="ARBA00004651"/>
    </source>
</evidence>
<dbReference type="InterPro" id="IPR036890">
    <property type="entry name" value="HATPase_C_sf"/>
</dbReference>
<evidence type="ECO:0000256" key="10">
    <source>
        <dbReference type="ARBA" id="ARBA00022840"/>
    </source>
</evidence>
<dbReference type="InterPro" id="IPR005467">
    <property type="entry name" value="His_kinase_dom"/>
</dbReference>
<dbReference type="GO" id="GO:0000155">
    <property type="term" value="F:phosphorelay sensor kinase activity"/>
    <property type="evidence" value="ECO:0007669"/>
    <property type="project" value="InterPro"/>
</dbReference>
<keyword evidence="12" id="KW-0902">Two-component regulatory system</keyword>
<dbReference type="PANTHER" id="PTHR45528">
    <property type="entry name" value="SENSOR HISTIDINE KINASE CPXA"/>
    <property type="match status" value="1"/>
</dbReference>
<dbReference type="PANTHER" id="PTHR45528:SF1">
    <property type="entry name" value="SENSOR HISTIDINE KINASE CPXA"/>
    <property type="match status" value="1"/>
</dbReference>
<evidence type="ECO:0000256" key="9">
    <source>
        <dbReference type="ARBA" id="ARBA00022777"/>
    </source>
</evidence>
<evidence type="ECO:0000256" key="11">
    <source>
        <dbReference type="ARBA" id="ARBA00022989"/>
    </source>
</evidence>
<dbReference type="EMBL" id="JACRSN010000004">
    <property type="protein sequence ID" value="MBC8533126.1"/>
    <property type="molecule type" value="Genomic_DNA"/>
</dbReference>
<dbReference type="InterPro" id="IPR050398">
    <property type="entry name" value="HssS/ArlS-like"/>
</dbReference>
<keyword evidence="6" id="KW-0808">Transferase</keyword>
<dbReference type="EC" id="2.7.13.3" evidence="3"/>
<reference evidence="16" key="1">
    <citation type="submission" date="2020-08" db="EMBL/GenBank/DDBJ databases">
        <title>Genome public.</title>
        <authorList>
            <person name="Liu C."/>
            <person name="Sun Q."/>
        </authorList>
    </citation>
    <scope>NUCLEOTIDE SEQUENCE</scope>
    <source>
        <strain evidence="16">NSJ-40</strain>
    </source>
</reference>
<dbReference type="PROSITE" id="PS50109">
    <property type="entry name" value="HIS_KIN"/>
    <property type="match status" value="1"/>
</dbReference>
<evidence type="ECO:0000256" key="7">
    <source>
        <dbReference type="ARBA" id="ARBA00022692"/>
    </source>
</evidence>
<gene>
    <name evidence="16" type="ORF">IAG03_03720</name>
</gene>
<keyword evidence="8" id="KW-0547">Nucleotide-binding</keyword>
<feature type="transmembrane region" description="Helical" evidence="14">
    <location>
        <begin position="224"/>
        <end position="244"/>
    </location>
</feature>
<dbReference type="GO" id="GO:0005886">
    <property type="term" value="C:plasma membrane"/>
    <property type="evidence" value="ECO:0007669"/>
    <property type="project" value="UniProtKB-SubCell"/>
</dbReference>
<organism evidence="16 17">
    <name type="scientific">Yeguia hominis</name>
    <dbReference type="NCBI Taxonomy" id="2763662"/>
    <lineage>
        <taxon>Bacteria</taxon>
        <taxon>Bacillati</taxon>
        <taxon>Bacillota</taxon>
        <taxon>Clostridia</taxon>
        <taxon>Eubacteriales</taxon>
        <taxon>Yeguiaceae</taxon>
        <taxon>Yeguia</taxon>
    </lineage>
</organism>
<dbReference type="Gene3D" id="3.30.565.10">
    <property type="entry name" value="Histidine kinase-like ATPase, C-terminal domain"/>
    <property type="match status" value="1"/>
</dbReference>
<keyword evidence="7 14" id="KW-0812">Transmembrane</keyword>
<comment type="catalytic activity">
    <reaction evidence="1">
        <text>ATP + protein L-histidine = ADP + protein N-phospho-L-histidine.</text>
        <dbReference type="EC" id="2.7.13.3"/>
    </reaction>
</comment>
<dbReference type="GO" id="GO:0005524">
    <property type="term" value="F:ATP binding"/>
    <property type="evidence" value="ECO:0007669"/>
    <property type="project" value="UniProtKB-KW"/>
</dbReference>
<evidence type="ECO:0000256" key="13">
    <source>
        <dbReference type="ARBA" id="ARBA00023136"/>
    </source>
</evidence>
<dbReference type="SUPFAM" id="SSF55874">
    <property type="entry name" value="ATPase domain of HSP90 chaperone/DNA topoisomerase II/histidine kinase"/>
    <property type="match status" value="1"/>
</dbReference>
<dbReference type="Pfam" id="PF02518">
    <property type="entry name" value="HATPase_c"/>
    <property type="match status" value="1"/>
</dbReference>
<evidence type="ECO:0000313" key="17">
    <source>
        <dbReference type="Proteomes" id="UP000651482"/>
    </source>
</evidence>